<protein>
    <submittedName>
        <fullName evidence="1">Uncharacterized protein</fullName>
    </submittedName>
</protein>
<gene>
    <name evidence="1" type="ORF">H9626_04830</name>
</gene>
<sequence>MTIREFLTIESVADAGAVQAWLEKLPKPATVGRVKTPATLNDLSMGELMQLQGIRTGKDFIIIPCRVLLGMDERMVMNTDASELFGFAYWVAREVERINKLFASASVPPTPEEKKAGYDRLNFGLFGLVDYYALRMGITDHEAVERVPWVRVYKCMDMDARRMVVERRLRKILMDTNK</sequence>
<evidence type="ECO:0000313" key="1">
    <source>
        <dbReference type="EMBL" id="MBD8001544.1"/>
    </source>
</evidence>
<name>A0ABR8V9V1_9BACT</name>
<dbReference type="EMBL" id="JACSPQ010000001">
    <property type="protein sequence ID" value="MBD8001544.1"/>
    <property type="molecule type" value="Genomic_DNA"/>
</dbReference>
<comment type="caution">
    <text evidence="1">The sequence shown here is derived from an EMBL/GenBank/DDBJ whole genome shotgun (WGS) entry which is preliminary data.</text>
</comment>
<keyword evidence="2" id="KW-1185">Reference proteome</keyword>
<proteinExistence type="predicted"/>
<accession>A0ABR8V9V1</accession>
<evidence type="ECO:0000313" key="2">
    <source>
        <dbReference type="Proteomes" id="UP000616346"/>
    </source>
</evidence>
<dbReference type="Proteomes" id="UP000616346">
    <property type="component" value="Unassembled WGS sequence"/>
</dbReference>
<organism evidence="1 2">
    <name type="scientific">Phocaeicola faecium</name>
    <dbReference type="NCBI Taxonomy" id="2762213"/>
    <lineage>
        <taxon>Bacteria</taxon>
        <taxon>Pseudomonadati</taxon>
        <taxon>Bacteroidota</taxon>
        <taxon>Bacteroidia</taxon>
        <taxon>Bacteroidales</taxon>
        <taxon>Bacteroidaceae</taxon>
        <taxon>Phocaeicola</taxon>
    </lineage>
</organism>
<reference evidence="1 2" key="1">
    <citation type="submission" date="2020-08" db="EMBL/GenBank/DDBJ databases">
        <title>A Genomic Blueprint of the Chicken Gut Microbiome.</title>
        <authorList>
            <person name="Gilroy R."/>
            <person name="Ravi A."/>
            <person name="Getino M."/>
            <person name="Pursley I."/>
            <person name="Horton D.L."/>
            <person name="Alikhan N.-F."/>
            <person name="Baker D."/>
            <person name="Gharbi K."/>
            <person name="Hall N."/>
            <person name="Watson M."/>
            <person name="Adriaenssens E.M."/>
            <person name="Foster-Nyarko E."/>
            <person name="Jarju S."/>
            <person name="Secka A."/>
            <person name="Antonio M."/>
            <person name="Oren A."/>
            <person name="Chaudhuri R."/>
            <person name="La Ragione R.M."/>
            <person name="Hildebrand F."/>
            <person name="Pallen M.J."/>
        </authorList>
    </citation>
    <scope>NUCLEOTIDE SEQUENCE [LARGE SCALE GENOMIC DNA]</scope>
    <source>
        <strain evidence="1 2">Sa1YUN3</strain>
    </source>
</reference>
<dbReference type="RefSeq" id="WP_178257359.1">
    <property type="nucleotide sequence ID" value="NZ_JACSPQ010000001.1"/>
</dbReference>